<gene>
    <name evidence="2" type="ORF">TrRE_jg5735</name>
</gene>
<dbReference type="EMBL" id="BRXZ01005428">
    <property type="protein sequence ID" value="GMH65960.1"/>
    <property type="molecule type" value="Genomic_DNA"/>
</dbReference>
<evidence type="ECO:0000256" key="1">
    <source>
        <dbReference type="SAM" id="SignalP"/>
    </source>
</evidence>
<reference evidence="2" key="1">
    <citation type="submission" date="2022-07" db="EMBL/GenBank/DDBJ databases">
        <title>Genome analysis of Parmales, a sister group of diatoms, reveals the evolutionary specialization of diatoms from phago-mixotrophs to photoautotrophs.</title>
        <authorList>
            <person name="Ban H."/>
            <person name="Sato S."/>
            <person name="Yoshikawa S."/>
            <person name="Kazumasa Y."/>
            <person name="Nakamura Y."/>
            <person name="Ichinomiya M."/>
            <person name="Saitoh K."/>
            <person name="Sato N."/>
            <person name="Blanc-Mathieu R."/>
            <person name="Endo H."/>
            <person name="Kuwata A."/>
            <person name="Ogata H."/>
        </authorList>
    </citation>
    <scope>NUCLEOTIDE SEQUENCE</scope>
</reference>
<keyword evidence="1" id="KW-0732">Signal</keyword>
<comment type="caution">
    <text evidence="2">The sequence shown here is derived from an EMBL/GenBank/DDBJ whole genome shotgun (WGS) entry which is preliminary data.</text>
</comment>
<evidence type="ECO:0000313" key="3">
    <source>
        <dbReference type="Proteomes" id="UP001165082"/>
    </source>
</evidence>
<feature type="chain" id="PRO_5040744293" evidence="1">
    <location>
        <begin position="27"/>
        <end position="115"/>
    </location>
</feature>
<proteinExistence type="predicted"/>
<keyword evidence="3" id="KW-1185">Reference proteome</keyword>
<accession>A0A9W7E5K2</accession>
<dbReference type="OrthoDB" id="205132at2759"/>
<feature type="signal peptide" evidence="1">
    <location>
        <begin position="1"/>
        <end position="26"/>
    </location>
</feature>
<sequence>MSRQSFLKTGLTAAATTLLLPTAALAEVSAGTSLPDGANQFSRVLKSKNEVSDVVKSLSSSAPVDADQWKTLQLYIRKLYSVGDDMLFVGKGLDKVKKAEADKVRGVEESKSGGE</sequence>
<protein>
    <submittedName>
        <fullName evidence="2">Uncharacterized protein</fullName>
    </submittedName>
</protein>
<dbReference type="Proteomes" id="UP001165082">
    <property type="component" value="Unassembled WGS sequence"/>
</dbReference>
<evidence type="ECO:0000313" key="2">
    <source>
        <dbReference type="EMBL" id="GMH65960.1"/>
    </source>
</evidence>
<name>A0A9W7E5K2_9STRA</name>
<organism evidence="2 3">
    <name type="scientific">Triparma retinervis</name>
    <dbReference type="NCBI Taxonomy" id="2557542"/>
    <lineage>
        <taxon>Eukaryota</taxon>
        <taxon>Sar</taxon>
        <taxon>Stramenopiles</taxon>
        <taxon>Ochrophyta</taxon>
        <taxon>Bolidophyceae</taxon>
        <taxon>Parmales</taxon>
        <taxon>Triparmaceae</taxon>
        <taxon>Triparma</taxon>
    </lineage>
</organism>
<dbReference type="AlphaFoldDB" id="A0A9W7E5K2"/>